<dbReference type="InParanoid" id="B4CW41"/>
<protein>
    <submittedName>
        <fullName evidence="1">Uncharacterized protein</fullName>
    </submittedName>
</protein>
<organism evidence="1 2">
    <name type="scientific">Chthoniobacter flavus Ellin428</name>
    <dbReference type="NCBI Taxonomy" id="497964"/>
    <lineage>
        <taxon>Bacteria</taxon>
        <taxon>Pseudomonadati</taxon>
        <taxon>Verrucomicrobiota</taxon>
        <taxon>Spartobacteria</taxon>
        <taxon>Chthoniobacterales</taxon>
        <taxon>Chthoniobacteraceae</taxon>
        <taxon>Chthoniobacter</taxon>
    </lineage>
</organism>
<dbReference type="eggNOG" id="ENOG5032SI1">
    <property type="taxonomic scope" value="Bacteria"/>
</dbReference>
<accession>B4CW41</accession>
<comment type="caution">
    <text evidence="1">The sequence shown here is derived from an EMBL/GenBank/DDBJ whole genome shotgun (WGS) entry which is preliminary data.</text>
</comment>
<keyword evidence="2" id="KW-1185">Reference proteome</keyword>
<evidence type="ECO:0000313" key="1">
    <source>
        <dbReference type="EMBL" id="EDY21633.1"/>
    </source>
</evidence>
<evidence type="ECO:0000313" key="2">
    <source>
        <dbReference type="Proteomes" id="UP000005824"/>
    </source>
</evidence>
<dbReference type="RefSeq" id="WP_006978205.1">
    <property type="nucleotide sequence ID" value="NZ_ABVL01000002.1"/>
</dbReference>
<name>B4CW41_9BACT</name>
<proteinExistence type="predicted"/>
<dbReference type="EMBL" id="ABVL01000002">
    <property type="protein sequence ID" value="EDY21633.1"/>
    <property type="molecule type" value="Genomic_DNA"/>
</dbReference>
<sequence length="174" mass="19818">MLNEDTIQYAIENTQVIVAPQRRIATFGDTSFRFYLITELMDNVNQVRVRDGRLHAERPQIITPGHIQRMLVEGFGENAEDFADWLRENAPQLAVLKYGFQFRKTDISNEIVHDRMEEVVGRLRDQVAASNDPLSAVIHGVDEGWEICLLKFAADMIQESSGGNLGDFRKRGLL</sequence>
<dbReference type="STRING" id="497964.CfE428DRAFT_0878"/>
<gene>
    <name evidence="1" type="ORF">CfE428DRAFT_0878</name>
</gene>
<reference evidence="1 2" key="1">
    <citation type="journal article" date="2011" name="J. Bacteriol.">
        <title>Genome sequence of Chthoniobacter flavus Ellin428, an aerobic heterotrophic soil bacterium.</title>
        <authorList>
            <person name="Kant R."/>
            <person name="van Passel M.W."/>
            <person name="Palva A."/>
            <person name="Lucas S."/>
            <person name="Lapidus A."/>
            <person name="Glavina Del Rio T."/>
            <person name="Dalin E."/>
            <person name="Tice H."/>
            <person name="Bruce D."/>
            <person name="Goodwin L."/>
            <person name="Pitluck S."/>
            <person name="Larimer F.W."/>
            <person name="Land M.L."/>
            <person name="Hauser L."/>
            <person name="Sangwan P."/>
            <person name="de Vos W.M."/>
            <person name="Janssen P.H."/>
            <person name="Smidt H."/>
        </authorList>
    </citation>
    <scope>NUCLEOTIDE SEQUENCE [LARGE SCALE GENOMIC DNA]</scope>
    <source>
        <strain evidence="1 2">Ellin428</strain>
    </source>
</reference>
<dbReference type="AlphaFoldDB" id="B4CW41"/>
<dbReference type="Proteomes" id="UP000005824">
    <property type="component" value="Unassembled WGS sequence"/>
</dbReference>